<evidence type="ECO:0000313" key="1">
    <source>
        <dbReference type="EnsemblPlants" id="AVESA.00010b.r2.6AG1058720.1.CDS.1"/>
    </source>
</evidence>
<dbReference type="Proteomes" id="UP001732700">
    <property type="component" value="Chromosome 6A"/>
</dbReference>
<protein>
    <submittedName>
        <fullName evidence="1">Uncharacterized protein</fullName>
    </submittedName>
</protein>
<sequence length="518" mass="58142">MARKNLLPPRRRRAACDEDRFSDLPDDLLLHILGRLDTRSALGAGALSRRWAHLPRELPVLDLKVTDALPQRYRRGLVLLREARRSILLLESRRRIITMASRYERRAMRAMVASVKGLLSAHRRRRVERLSLEVFSYGSSATCINRLIVDAVDSWGVRDLEVVATPPTAPFGSSPPAYTFPRGRISRKPGESRLQSLKLSNCLPPPLQGFTALARLVLQDLPDTTPTAVYEGVVAACPRLQVLHLLSCCLQRGTSRAVFDAPTSEIRELVIDGHLMVVELRSLPKLESLATLHASVFLRSGAAPRLAKVNLGFSVGRLEGHRLVGLTRMARNLIVNRLTGFFEVAVGMTDLVLRFTGPDMWIAPSKNPFSLMPNLRRLLVADVPSSWDLSWPRLLIEAAPLLESLYVHVPQCDEKKSCQETVPWQPPSTWWRHRHLKELVVIGFQTTTDTQLLRLVRFTVEVSVALRRVALFKHGHVEEKGPCDWEVMSHQSTWSNQEKLDVLDGICSSTPSLEVALG</sequence>
<keyword evidence="2" id="KW-1185">Reference proteome</keyword>
<organism evidence="1 2">
    <name type="scientific">Avena sativa</name>
    <name type="common">Oat</name>
    <dbReference type="NCBI Taxonomy" id="4498"/>
    <lineage>
        <taxon>Eukaryota</taxon>
        <taxon>Viridiplantae</taxon>
        <taxon>Streptophyta</taxon>
        <taxon>Embryophyta</taxon>
        <taxon>Tracheophyta</taxon>
        <taxon>Spermatophyta</taxon>
        <taxon>Magnoliopsida</taxon>
        <taxon>Liliopsida</taxon>
        <taxon>Poales</taxon>
        <taxon>Poaceae</taxon>
        <taxon>BOP clade</taxon>
        <taxon>Pooideae</taxon>
        <taxon>Poodae</taxon>
        <taxon>Poeae</taxon>
        <taxon>Poeae Chloroplast Group 1 (Aveneae type)</taxon>
        <taxon>Aveninae</taxon>
        <taxon>Avena</taxon>
    </lineage>
</organism>
<name>A0ACD5YX95_AVESA</name>
<dbReference type="EnsemblPlants" id="AVESA.00010b.r2.6AG1058720.1">
    <property type="protein sequence ID" value="AVESA.00010b.r2.6AG1058720.1.CDS.1"/>
    <property type="gene ID" value="AVESA.00010b.r2.6AG1058720"/>
</dbReference>
<proteinExistence type="predicted"/>
<reference evidence="1" key="2">
    <citation type="submission" date="2025-09" db="UniProtKB">
        <authorList>
            <consortium name="EnsemblPlants"/>
        </authorList>
    </citation>
    <scope>IDENTIFICATION</scope>
</reference>
<accession>A0ACD5YX95</accession>
<reference evidence="1" key="1">
    <citation type="submission" date="2021-05" db="EMBL/GenBank/DDBJ databases">
        <authorList>
            <person name="Scholz U."/>
            <person name="Mascher M."/>
            <person name="Fiebig A."/>
        </authorList>
    </citation>
    <scope>NUCLEOTIDE SEQUENCE [LARGE SCALE GENOMIC DNA]</scope>
</reference>
<evidence type="ECO:0000313" key="2">
    <source>
        <dbReference type="Proteomes" id="UP001732700"/>
    </source>
</evidence>